<sequence length="319" mass="35291">MGRKTVELKTSRAQEGLGLLKPLFIFSPLEIFALTAESKTMISNGDHGGDRKLACETAEDEQVKPPADHDVPYCSEFVPPESFWLSKDSEFDWFDRSAFLERKESTKGNSNSKNLNPNGTSSYSRSNSQKFSVNLKSKPAIIGLPKSQRNTHVDSNRRQCKPANVRLFPKRSGSSGRTTVLEPSSPKVSCIGRVRSKRCPNRRKSSKSSKSSTQPEKPAIQQEKTAIKSQKTGLISRITSLFRSEGQRRKKSNKSPAKVNEQTENAYSRKNSVTVKPVNSEPASPPDPPALGGMNRFASGRRSVTWTDDIDVTGRRSTG</sequence>
<evidence type="ECO:0000256" key="1">
    <source>
        <dbReference type="SAM" id="MobiDB-lite"/>
    </source>
</evidence>
<feature type="compositionally biased region" description="Polar residues" evidence="1">
    <location>
        <begin position="172"/>
        <end position="182"/>
    </location>
</feature>
<dbReference type="Proteomes" id="UP001408789">
    <property type="component" value="Unassembled WGS sequence"/>
</dbReference>
<gene>
    <name evidence="2" type="ORF">SSX86_022500</name>
</gene>
<dbReference type="PANTHER" id="PTHR34120">
    <property type="entry name" value="EXPRESSED PROTEIN"/>
    <property type="match status" value="1"/>
</dbReference>
<feature type="compositionally biased region" description="Polar residues" evidence="1">
    <location>
        <begin position="107"/>
        <end position="135"/>
    </location>
</feature>
<feature type="compositionally biased region" description="Basic residues" evidence="1">
    <location>
        <begin position="194"/>
        <end position="207"/>
    </location>
</feature>
<organism evidence="2 3">
    <name type="scientific">Deinandra increscens subsp. villosa</name>
    <dbReference type="NCBI Taxonomy" id="3103831"/>
    <lineage>
        <taxon>Eukaryota</taxon>
        <taxon>Viridiplantae</taxon>
        <taxon>Streptophyta</taxon>
        <taxon>Embryophyta</taxon>
        <taxon>Tracheophyta</taxon>
        <taxon>Spermatophyta</taxon>
        <taxon>Magnoliopsida</taxon>
        <taxon>eudicotyledons</taxon>
        <taxon>Gunneridae</taxon>
        <taxon>Pentapetalae</taxon>
        <taxon>asterids</taxon>
        <taxon>campanulids</taxon>
        <taxon>Asterales</taxon>
        <taxon>Asteraceae</taxon>
        <taxon>Asteroideae</taxon>
        <taxon>Heliantheae alliance</taxon>
        <taxon>Madieae</taxon>
        <taxon>Madiinae</taxon>
        <taxon>Deinandra</taxon>
    </lineage>
</organism>
<feature type="region of interest" description="Disordered" evidence="1">
    <location>
        <begin position="104"/>
        <end position="319"/>
    </location>
</feature>
<comment type="caution">
    <text evidence="2">The sequence shown here is derived from an EMBL/GenBank/DDBJ whole genome shotgun (WGS) entry which is preliminary data.</text>
</comment>
<evidence type="ECO:0000313" key="3">
    <source>
        <dbReference type="Proteomes" id="UP001408789"/>
    </source>
</evidence>
<proteinExistence type="predicted"/>
<name>A0AAP0CIY7_9ASTR</name>
<dbReference type="PANTHER" id="PTHR34120:SF2">
    <property type="entry name" value="OS01G0860900 PROTEIN"/>
    <property type="match status" value="1"/>
</dbReference>
<feature type="compositionally biased region" description="Polar residues" evidence="1">
    <location>
        <begin position="222"/>
        <end position="242"/>
    </location>
</feature>
<dbReference type="EMBL" id="JBCNJP010000023">
    <property type="protein sequence ID" value="KAK9057664.1"/>
    <property type="molecule type" value="Genomic_DNA"/>
</dbReference>
<protein>
    <submittedName>
        <fullName evidence="2">Uncharacterized protein</fullName>
    </submittedName>
</protein>
<keyword evidence="3" id="KW-1185">Reference proteome</keyword>
<accession>A0AAP0CIY7</accession>
<reference evidence="2 3" key="1">
    <citation type="submission" date="2024-04" db="EMBL/GenBank/DDBJ databases">
        <title>The reference genome of an endangered Asteraceae, Deinandra increscens subsp. villosa, native to the Central Coast of California.</title>
        <authorList>
            <person name="Guilliams M."/>
            <person name="Hasenstab-Lehman K."/>
            <person name="Meyer R."/>
            <person name="Mcevoy S."/>
        </authorList>
    </citation>
    <scope>NUCLEOTIDE SEQUENCE [LARGE SCALE GENOMIC DNA]</scope>
    <source>
        <tissue evidence="2">Leaf</tissue>
    </source>
</reference>
<evidence type="ECO:0000313" key="2">
    <source>
        <dbReference type="EMBL" id="KAK9057664.1"/>
    </source>
</evidence>
<feature type="compositionally biased region" description="Polar residues" evidence="1">
    <location>
        <begin position="260"/>
        <end position="274"/>
    </location>
</feature>
<dbReference type="AlphaFoldDB" id="A0AAP0CIY7"/>